<dbReference type="EMBL" id="BAABUK010000029">
    <property type="protein sequence ID" value="GAA5815964.1"/>
    <property type="molecule type" value="Genomic_DNA"/>
</dbReference>
<protein>
    <submittedName>
        <fullName evidence="1">Uncharacterized protein</fullName>
    </submittedName>
</protein>
<gene>
    <name evidence="1" type="ORF">MFLAVUS_009483</name>
</gene>
<evidence type="ECO:0000313" key="2">
    <source>
        <dbReference type="Proteomes" id="UP001473302"/>
    </source>
</evidence>
<evidence type="ECO:0000313" key="1">
    <source>
        <dbReference type="EMBL" id="GAA5815964.1"/>
    </source>
</evidence>
<reference evidence="1 2" key="1">
    <citation type="submission" date="2024-04" db="EMBL/GenBank/DDBJ databases">
        <title>genome sequences of Mucor flavus KT1a and Helicostylum pulchrum KT1b strains isolated from the surface of a dry-aged beef.</title>
        <authorList>
            <person name="Toyotome T."/>
            <person name="Hosono M."/>
            <person name="Torimaru M."/>
            <person name="Fukuda K."/>
            <person name="Mikami N."/>
        </authorList>
    </citation>
    <scope>NUCLEOTIDE SEQUENCE [LARGE SCALE GENOMIC DNA]</scope>
    <source>
        <strain evidence="1 2">KT1a</strain>
    </source>
</reference>
<comment type="caution">
    <text evidence="1">The sequence shown here is derived from an EMBL/GenBank/DDBJ whole genome shotgun (WGS) entry which is preliminary data.</text>
</comment>
<name>A0ABP9ZA82_9FUNG</name>
<proteinExistence type="predicted"/>
<dbReference type="Proteomes" id="UP001473302">
    <property type="component" value="Unassembled WGS sequence"/>
</dbReference>
<sequence>MQSSTARSLILAFSANASSKTVPVSGAKVANLVSHFVQLHKLTVEVLFSSRNIKLLVESVSLYHSSIELYVPVLDVAFYHKLLYHKWANFQNVVLSTTSVTYNEYYSTSSSSEEEKFLVPCKRKYSMYELTDDMNKSIDSLKDILMKPYVESGQARLKKHLGSSYNFRPPELRLLLALNLISQDSIYQIIDNTNFPRFDVNCISQKPTNIECITSQITSVANAFIESVICFEDMLFFVTQIDVFIRNENSVDPCAINTHTMNYPDTSVVKILQKSFKRTTWQELSILYGRLELLVTGGIYGFTTGGILGSFLGANLKITKPINTKISANIYLIQPSHLLVFQEERLLQNYARLATNYKWGFRSTRFFAKGFKTVNPLYTGNNSIKRAASLILRCLAYNHATAYDQEQIISLIHEAAADHSIEIFRIADDLGYLRMLEPSCSTKFKVVIWAAKKLINGLSLRHLPQTAISGSLATSVYSDVIAYRCNVINKSNVSQEAFLK</sequence>
<accession>A0ABP9ZA82</accession>
<organism evidence="1 2">
    <name type="scientific">Mucor flavus</name>
    <dbReference type="NCBI Taxonomy" id="439312"/>
    <lineage>
        <taxon>Eukaryota</taxon>
        <taxon>Fungi</taxon>
        <taxon>Fungi incertae sedis</taxon>
        <taxon>Mucoromycota</taxon>
        <taxon>Mucoromycotina</taxon>
        <taxon>Mucoromycetes</taxon>
        <taxon>Mucorales</taxon>
        <taxon>Mucorineae</taxon>
        <taxon>Mucoraceae</taxon>
        <taxon>Mucor</taxon>
    </lineage>
</organism>
<keyword evidence="2" id="KW-1185">Reference proteome</keyword>